<feature type="transmembrane region" description="Helical" evidence="8">
    <location>
        <begin position="143"/>
        <end position="176"/>
    </location>
</feature>
<proteinExistence type="predicted"/>
<evidence type="ECO:0000256" key="1">
    <source>
        <dbReference type="ARBA" id="ARBA00004651"/>
    </source>
</evidence>
<dbReference type="GO" id="GO:0005524">
    <property type="term" value="F:ATP binding"/>
    <property type="evidence" value="ECO:0007669"/>
    <property type="project" value="UniProtKB-KW"/>
</dbReference>
<evidence type="ECO:0000256" key="8">
    <source>
        <dbReference type="SAM" id="Phobius"/>
    </source>
</evidence>
<evidence type="ECO:0000259" key="9">
    <source>
        <dbReference type="PROSITE" id="PS50893"/>
    </source>
</evidence>
<organism evidence="11 12">
    <name type="scientific">Noviherbaspirillum pedocola</name>
    <dbReference type="NCBI Taxonomy" id="2801341"/>
    <lineage>
        <taxon>Bacteria</taxon>
        <taxon>Pseudomonadati</taxon>
        <taxon>Pseudomonadota</taxon>
        <taxon>Betaproteobacteria</taxon>
        <taxon>Burkholderiales</taxon>
        <taxon>Oxalobacteraceae</taxon>
        <taxon>Noviherbaspirillum</taxon>
    </lineage>
</organism>
<keyword evidence="12" id="KW-1185">Reference proteome</keyword>
<feature type="domain" description="ABC transmembrane type-1" evidence="10">
    <location>
        <begin position="24"/>
        <end position="303"/>
    </location>
</feature>
<comment type="caution">
    <text evidence="11">The sequence shown here is derived from an EMBL/GenBank/DDBJ whole genome shotgun (WGS) entry which is preliminary data.</text>
</comment>
<accession>A0A934W4S2</accession>
<feature type="transmembrane region" description="Helical" evidence="8">
    <location>
        <begin position="20"/>
        <end position="40"/>
    </location>
</feature>
<evidence type="ECO:0000259" key="10">
    <source>
        <dbReference type="PROSITE" id="PS50929"/>
    </source>
</evidence>
<keyword evidence="6 8" id="KW-1133">Transmembrane helix</keyword>
<dbReference type="PANTHER" id="PTHR24221:SF654">
    <property type="entry name" value="ATP-BINDING CASSETTE SUB-FAMILY B MEMBER 6"/>
    <property type="match status" value="1"/>
</dbReference>
<dbReference type="Proteomes" id="UP000622890">
    <property type="component" value="Unassembled WGS sequence"/>
</dbReference>
<keyword evidence="5 11" id="KW-0067">ATP-binding</keyword>
<keyword evidence="3 8" id="KW-0812">Transmembrane</keyword>
<dbReference type="InterPro" id="IPR039421">
    <property type="entry name" value="Type_1_exporter"/>
</dbReference>
<keyword evidence="2" id="KW-1003">Cell membrane</keyword>
<dbReference type="Pfam" id="PF00664">
    <property type="entry name" value="ABC_membrane"/>
    <property type="match status" value="1"/>
</dbReference>
<dbReference type="InterPro" id="IPR036640">
    <property type="entry name" value="ABC1_TM_sf"/>
</dbReference>
<dbReference type="GO" id="GO:0140359">
    <property type="term" value="F:ABC-type transporter activity"/>
    <property type="evidence" value="ECO:0007669"/>
    <property type="project" value="InterPro"/>
</dbReference>
<dbReference type="InterPro" id="IPR027417">
    <property type="entry name" value="P-loop_NTPase"/>
</dbReference>
<dbReference type="EMBL" id="JAEPBG010000028">
    <property type="protein sequence ID" value="MBK4738851.1"/>
    <property type="molecule type" value="Genomic_DNA"/>
</dbReference>
<dbReference type="Gene3D" id="1.20.1560.10">
    <property type="entry name" value="ABC transporter type 1, transmembrane domain"/>
    <property type="match status" value="1"/>
</dbReference>
<dbReference type="SUPFAM" id="SSF90123">
    <property type="entry name" value="ABC transporter transmembrane region"/>
    <property type="match status" value="1"/>
</dbReference>
<dbReference type="SUPFAM" id="SSF52540">
    <property type="entry name" value="P-loop containing nucleoside triphosphate hydrolases"/>
    <property type="match status" value="1"/>
</dbReference>
<dbReference type="PROSITE" id="PS50893">
    <property type="entry name" value="ABC_TRANSPORTER_2"/>
    <property type="match status" value="1"/>
</dbReference>
<name>A0A934W4S2_9BURK</name>
<keyword evidence="4" id="KW-0547">Nucleotide-binding</keyword>
<dbReference type="AlphaFoldDB" id="A0A934W4S2"/>
<dbReference type="PANTHER" id="PTHR24221">
    <property type="entry name" value="ATP-BINDING CASSETTE SUB-FAMILY B"/>
    <property type="match status" value="1"/>
</dbReference>
<dbReference type="InterPro" id="IPR017871">
    <property type="entry name" value="ABC_transporter-like_CS"/>
</dbReference>
<dbReference type="GO" id="GO:0005886">
    <property type="term" value="C:plasma membrane"/>
    <property type="evidence" value="ECO:0007669"/>
    <property type="project" value="UniProtKB-SubCell"/>
</dbReference>
<evidence type="ECO:0000256" key="2">
    <source>
        <dbReference type="ARBA" id="ARBA00022475"/>
    </source>
</evidence>
<evidence type="ECO:0000256" key="3">
    <source>
        <dbReference type="ARBA" id="ARBA00022692"/>
    </source>
</evidence>
<dbReference type="Pfam" id="PF00005">
    <property type="entry name" value="ABC_tran"/>
    <property type="match status" value="1"/>
</dbReference>
<evidence type="ECO:0000256" key="7">
    <source>
        <dbReference type="ARBA" id="ARBA00023136"/>
    </source>
</evidence>
<dbReference type="PROSITE" id="PS00211">
    <property type="entry name" value="ABC_TRANSPORTER_1"/>
    <property type="match status" value="1"/>
</dbReference>
<reference evidence="11" key="1">
    <citation type="submission" date="2021-01" db="EMBL/GenBank/DDBJ databases">
        <title>Genome sequence of strain Noviherbaspirillum sp. DKR-6.</title>
        <authorList>
            <person name="Chaudhary D.K."/>
        </authorList>
    </citation>
    <scope>NUCLEOTIDE SEQUENCE</scope>
    <source>
        <strain evidence="11">DKR-6</strain>
    </source>
</reference>
<evidence type="ECO:0000256" key="4">
    <source>
        <dbReference type="ARBA" id="ARBA00022741"/>
    </source>
</evidence>
<dbReference type="CDD" id="cd07346">
    <property type="entry name" value="ABC_6TM_exporters"/>
    <property type="match status" value="1"/>
</dbReference>
<dbReference type="PROSITE" id="PS50929">
    <property type="entry name" value="ABC_TM1F"/>
    <property type="match status" value="1"/>
</dbReference>
<evidence type="ECO:0000313" key="12">
    <source>
        <dbReference type="Proteomes" id="UP000622890"/>
    </source>
</evidence>
<feature type="transmembrane region" description="Helical" evidence="8">
    <location>
        <begin position="52"/>
        <end position="75"/>
    </location>
</feature>
<evidence type="ECO:0000256" key="5">
    <source>
        <dbReference type="ARBA" id="ARBA00022840"/>
    </source>
</evidence>
<evidence type="ECO:0000256" key="6">
    <source>
        <dbReference type="ARBA" id="ARBA00022989"/>
    </source>
</evidence>
<dbReference type="Gene3D" id="3.40.50.300">
    <property type="entry name" value="P-loop containing nucleotide triphosphate hydrolases"/>
    <property type="match status" value="1"/>
</dbReference>
<comment type="subcellular location">
    <subcellularLocation>
        <location evidence="1">Cell membrane</location>
        <topology evidence="1">Multi-pass membrane protein</topology>
    </subcellularLocation>
</comment>
<evidence type="ECO:0000313" key="11">
    <source>
        <dbReference type="EMBL" id="MBK4738851.1"/>
    </source>
</evidence>
<keyword evidence="7 8" id="KW-0472">Membrane</keyword>
<sequence length="581" mass="62992">MGGLYASIWRHAAGARRQLLISWLLLVAAAVLELVAPWLAARAIDTLQKNGAGALTHAAGYVGAILAVSGLAWALHGPGRIGERTVALRIRQRFSDALYAKLMRLPMSWHDRHHSGEVQQRIGQSTSALYNFAQSQFTYLKSAVYFIGAAAALILYSPWIGLLALAGYIGVAFLMVRFDGPLMRLAQEENTAERRFQAKMLDFLGNVSTVFSLRMQQSSRQLVNERMDDVFVPLKKSIVLVEAKWCAADLASVMLTWGLVAAAAWPRHGGTVLLGSVFLVHQYAQQARGVVLSAADKFQSFARTRTDVASADPILSAEDMPAAGEALHADWQRLSIKGLCYEHPAPDAGADAQAPAGLHHVSLQCERGDRIALIGHSGSGKSTLMRVLAGHYMPTQGRFETDARAYPHTRHLGSIATLIPQEGDVFEATVRENISLSGAHSDEEIARVIHASAFDTVMRDGAMGLSTPITERGFNLSGGQRQRLCLARGLLAASASSLIMLDEPTSALDPVTEDTVLSRISAAFPEACVMASVHRMSLLHHFNKVVMMANGRVQDAGTVEELLARQPAFREMLNMASEELA</sequence>
<dbReference type="SMART" id="SM00382">
    <property type="entry name" value="AAA"/>
    <property type="match status" value="1"/>
</dbReference>
<dbReference type="InterPro" id="IPR003439">
    <property type="entry name" value="ABC_transporter-like_ATP-bd"/>
</dbReference>
<protein>
    <submittedName>
        <fullName evidence="11">ABC transporter ATP-binding protein</fullName>
    </submittedName>
</protein>
<gene>
    <name evidence="11" type="ORF">JJB74_29925</name>
</gene>
<dbReference type="InterPro" id="IPR011527">
    <property type="entry name" value="ABC1_TM_dom"/>
</dbReference>
<dbReference type="GO" id="GO:0016887">
    <property type="term" value="F:ATP hydrolysis activity"/>
    <property type="evidence" value="ECO:0007669"/>
    <property type="project" value="InterPro"/>
</dbReference>
<dbReference type="GO" id="GO:0034040">
    <property type="term" value="F:ATPase-coupled lipid transmembrane transporter activity"/>
    <property type="evidence" value="ECO:0007669"/>
    <property type="project" value="TreeGrafter"/>
</dbReference>
<feature type="domain" description="ABC transporter" evidence="9">
    <location>
        <begin position="334"/>
        <end position="575"/>
    </location>
</feature>
<dbReference type="InterPro" id="IPR003593">
    <property type="entry name" value="AAA+_ATPase"/>
</dbReference>